<name>A0AC58LF63_CASCN</name>
<reference evidence="2" key="1">
    <citation type="submission" date="2025-08" db="UniProtKB">
        <authorList>
            <consortium name="RefSeq"/>
        </authorList>
    </citation>
    <scope>IDENTIFICATION</scope>
</reference>
<dbReference type="RefSeq" id="XP_073915790.1">
    <property type="nucleotide sequence ID" value="XM_074059689.1"/>
</dbReference>
<dbReference type="Proteomes" id="UP001732720">
    <property type="component" value="Chromosome 17"/>
</dbReference>
<evidence type="ECO:0000313" key="1">
    <source>
        <dbReference type="Proteomes" id="UP001732720"/>
    </source>
</evidence>
<evidence type="ECO:0000313" key="2">
    <source>
        <dbReference type="RefSeq" id="XP_073915790.1"/>
    </source>
</evidence>
<sequence>MNFNTWNIKDMLSIPSGSGTTKSSNWNNNQTDCSALSDSQFLFGSQFCPENSETLSAPLDFGTHLRHPKQTQQNSLDSEPSIFTKYQTKPQLFGGDTKDEGIFSLPLPVGKSKGLLKQFEDEKKRATDKCDSETLYNIVSHVKESIHRLQTSVEKSEEHLSSRSQSILDSLETVAKTMQKTARVQSDLLFEAMQDKGNREQAILEIQKRFETKQAEFMEMKSSLKHLENLVAQQSKDFQQLCEQLGQLNVPGVLEEIKRLILVPQVPKHVKDSTSQTSPSLTQSLNFTRQEKYTSEESGTWQAQAPSDARNSNTGFLKPGEFAVWDEGAKSDGLQEETVLPAVGPPKGDGYVKKAITKISPKNHGSSIPGYKVCGDRDLFSQNASQLISQDLNNFATTIRNVCPKYQAQCMFSYDPCEQLVTEQKGRTVGRGRKGKKPQPKKAPRGRLLDRKQEQTPSKTYTFISKYQSPQAPMGQQESLAKPLHLWSPRSSTKSTKPVCHVLGGTASKTARAAEGSLLQFTRYSFQDNKLLSSSSQGDHQMSWFSDLNLEDSEPLLCKQEGKTLFYDLGFDSSDDDF</sequence>
<keyword evidence="1" id="KW-1185">Reference proteome</keyword>
<gene>
    <name evidence="2" type="primary">Iho1</name>
</gene>
<proteinExistence type="predicted"/>
<accession>A0AC58LF63</accession>
<organism evidence="1 2">
    <name type="scientific">Castor canadensis</name>
    <name type="common">American beaver</name>
    <dbReference type="NCBI Taxonomy" id="51338"/>
    <lineage>
        <taxon>Eukaryota</taxon>
        <taxon>Metazoa</taxon>
        <taxon>Chordata</taxon>
        <taxon>Craniata</taxon>
        <taxon>Vertebrata</taxon>
        <taxon>Euteleostomi</taxon>
        <taxon>Mammalia</taxon>
        <taxon>Eutheria</taxon>
        <taxon>Euarchontoglires</taxon>
        <taxon>Glires</taxon>
        <taxon>Rodentia</taxon>
        <taxon>Castorimorpha</taxon>
        <taxon>Castoridae</taxon>
        <taxon>Castor</taxon>
    </lineage>
</organism>
<protein>
    <submittedName>
        <fullName evidence="2">Interactor of HORMAD1 protein 1 isoform X2</fullName>
    </submittedName>
</protein>